<evidence type="ECO:0000313" key="2">
    <source>
        <dbReference type="EMBL" id="EAU83286.2"/>
    </source>
</evidence>
<accession>A8P373</accession>
<sequence length="148" mass="16492">MTLRGKGLVATLRDNGEVKQLKKSSRRTLNASRERIDPDSEPESPTPVEASPTPSSPSSSSYESQFDVEMDEAFASITQEIPVTFGLTSDQLCFPTESEWKLPSPFRNPATAWNVMWFQDPLGPSVFDLDSQLEILETAAWNLILKDI</sequence>
<comment type="caution">
    <text evidence="2">The sequence shown here is derived from an EMBL/GenBank/DDBJ whole genome shotgun (WGS) entry which is preliminary data.</text>
</comment>
<feature type="region of interest" description="Disordered" evidence="1">
    <location>
        <begin position="18"/>
        <end position="65"/>
    </location>
</feature>
<evidence type="ECO:0000313" key="3">
    <source>
        <dbReference type="Proteomes" id="UP000001861"/>
    </source>
</evidence>
<proteinExistence type="predicted"/>
<gene>
    <name evidence="2" type="ORF">CC1G_10727</name>
</gene>
<dbReference type="VEuPathDB" id="FungiDB:CC1G_10727"/>
<dbReference type="AlphaFoldDB" id="A8P373"/>
<dbReference type="EMBL" id="AACS02000004">
    <property type="protein sequence ID" value="EAU83286.2"/>
    <property type="molecule type" value="Genomic_DNA"/>
</dbReference>
<dbReference type="RefSeq" id="XP_001838485.2">
    <property type="nucleotide sequence ID" value="XM_001838433.2"/>
</dbReference>
<dbReference type="HOGENOM" id="CLU_1758707_0_0_1"/>
<feature type="compositionally biased region" description="Low complexity" evidence="1">
    <location>
        <begin position="46"/>
        <end position="64"/>
    </location>
</feature>
<keyword evidence="3" id="KW-1185">Reference proteome</keyword>
<reference evidence="2 3" key="1">
    <citation type="journal article" date="2010" name="Proc. Natl. Acad. Sci. U.S.A.">
        <title>Insights into evolution of multicellular fungi from the assembled chromosomes of the mushroom Coprinopsis cinerea (Coprinus cinereus).</title>
        <authorList>
            <person name="Stajich J.E."/>
            <person name="Wilke S.K."/>
            <person name="Ahren D."/>
            <person name="Au C.H."/>
            <person name="Birren B.W."/>
            <person name="Borodovsky M."/>
            <person name="Burns C."/>
            <person name="Canback B."/>
            <person name="Casselton L.A."/>
            <person name="Cheng C.K."/>
            <person name="Deng J."/>
            <person name="Dietrich F.S."/>
            <person name="Fargo D.C."/>
            <person name="Farman M.L."/>
            <person name="Gathman A.C."/>
            <person name="Goldberg J."/>
            <person name="Guigo R."/>
            <person name="Hoegger P.J."/>
            <person name="Hooker J.B."/>
            <person name="Huggins A."/>
            <person name="James T.Y."/>
            <person name="Kamada T."/>
            <person name="Kilaru S."/>
            <person name="Kodira C."/>
            <person name="Kues U."/>
            <person name="Kupfer D."/>
            <person name="Kwan H.S."/>
            <person name="Lomsadze A."/>
            <person name="Li W."/>
            <person name="Lilly W.W."/>
            <person name="Ma L.J."/>
            <person name="Mackey A.J."/>
            <person name="Manning G."/>
            <person name="Martin F."/>
            <person name="Muraguchi H."/>
            <person name="Natvig D.O."/>
            <person name="Palmerini H."/>
            <person name="Ramesh M.A."/>
            <person name="Rehmeyer C.J."/>
            <person name="Roe B.A."/>
            <person name="Shenoy N."/>
            <person name="Stanke M."/>
            <person name="Ter-Hovhannisyan V."/>
            <person name="Tunlid A."/>
            <person name="Velagapudi R."/>
            <person name="Vision T.J."/>
            <person name="Zeng Q."/>
            <person name="Zolan M.E."/>
            <person name="Pukkila P.J."/>
        </authorList>
    </citation>
    <scope>NUCLEOTIDE SEQUENCE [LARGE SCALE GENOMIC DNA]</scope>
    <source>
        <strain evidence="3">Okayama-7 / 130 / ATCC MYA-4618 / FGSC 9003</strain>
    </source>
</reference>
<dbReference type="GeneID" id="6015124"/>
<protein>
    <submittedName>
        <fullName evidence="2">Uncharacterized protein</fullName>
    </submittedName>
</protein>
<name>A8P373_COPC7</name>
<organism evidence="2 3">
    <name type="scientific">Coprinopsis cinerea (strain Okayama-7 / 130 / ATCC MYA-4618 / FGSC 9003)</name>
    <name type="common">Inky cap fungus</name>
    <name type="synonym">Hormographiella aspergillata</name>
    <dbReference type="NCBI Taxonomy" id="240176"/>
    <lineage>
        <taxon>Eukaryota</taxon>
        <taxon>Fungi</taxon>
        <taxon>Dikarya</taxon>
        <taxon>Basidiomycota</taxon>
        <taxon>Agaricomycotina</taxon>
        <taxon>Agaricomycetes</taxon>
        <taxon>Agaricomycetidae</taxon>
        <taxon>Agaricales</taxon>
        <taxon>Agaricineae</taxon>
        <taxon>Psathyrellaceae</taxon>
        <taxon>Coprinopsis</taxon>
    </lineage>
</organism>
<dbReference type="InParanoid" id="A8P373"/>
<dbReference type="Proteomes" id="UP000001861">
    <property type="component" value="Unassembled WGS sequence"/>
</dbReference>
<dbReference type="KEGG" id="cci:CC1G_10727"/>
<evidence type="ECO:0000256" key="1">
    <source>
        <dbReference type="SAM" id="MobiDB-lite"/>
    </source>
</evidence>